<dbReference type="PIRSF" id="PIRSF016557">
    <property type="entry name" value="Caps_synth_CpsB"/>
    <property type="match status" value="1"/>
</dbReference>
<reference evidence="5 6" key="1">
    <citation type="submission" date="2019-02" db="EMBL/GenBank/DDBJ databases">
        <title>Corallincola luteus sp. nov., a marine bacterium isolated from surface sediment of Bohai Sea in China.</title>
        <authorList>
            <person name="Ren Q."/>
        </authorList>
    </citation>
    <scope>NUCLEOTIDE SEQUENCE [LARGE SCALE GENOMIC DNA]</scope>
    <source>
        <strain evidence="5 6">DASS28</strain>
    </source>
</reference>
<evidence type="ECO:0000256" key="2">
    <source>
        <dbReference type="ARBA" id="ARBA00013064"/>
    </source>
</evidence>
<sequence>MIDLHCHLLPGVDDGAQDLSESLELARIAVSEGISTAVLTPHFHPGRFDNDIDGLSAIFNTFKAELSNADIALDIHLAAEVRMTDRLLSDIPNNRIPFLGVYQGWRVLLLELPYSHIPPGTEQLINWLNSRKIMPMIAHPERNREVIQNPNILSRLSRFKLMYQLTIGSFSGDFGDHVQATATSLLQMGFVGVLATDAHSVKRRPPIVAKGLAVVSDMVGEAQANQYIIERPAQILQGRKELLNVVG</sequence>
<dbReference type="RefSeq" id="WP_131415965.1">
    <property type="nucleotide sequence ID" value="NZ_SJXE01000006.1"/>
</dbReference>
<keyword evidence="3" id="KW-0378">Hydrolase</keyword>
<dbReference type="InterPro" id="IPR016195">
    <property type="entry name" value="Pol/histidinol_Pase-like"/>
</dbReference>
<comment type="caution">
    <text evidence="5">The sequence shown here is derived from an EMBL/GenBank/DDBJ whole genome shotgun (WGS) entry which is preliminary data.</text>
</comment>
<keyword evidence="6" id="KW-1185">Reference proteome</keyword>
<dbReference type="EC" id="3.1.3.48" evidence="2"/>
<dbReference type="Proteomes" id="UP000292554">
    <property type="component" value="Unassembled WGS sequence"/>
</dbReference>
<comment type="similarity">
    <text evidence="1">Belongs to the metallo-dependent hydrolases superfamily. CpsB/CapC family.</text>
</comment>
<proteinExistence type="inferred from homology"/>
<name>A0ABY2AM02_9GAMM</name>
<gene>
    <name evidence="5" type="ORF">EZV61_12420</name>
</gene>
<evidence type="ECO:0000313" key="5">
    <source>
        <dbReference type="EMBL" id="TCI02602.1"/>
    </source>
</evidence>
<dbReference type="Pfam" id="PF19567">
    <property type="entry name" value="CpsB_CapC"/>
    <property type="match status" value="1"/>
</dbReference>
<dbReference type="InterPro" id="IPR016667">
    <property type="entry name" value="Caps_polysacc_synth_CpsB/CapC"/>
</dbReference>
<evidence type="ECO:0000256" key="3">
    <source>
        <dbReference type="ARBA" id="ARBA00022801"/>
    </source>
</evidence>
<dbReference type="Gene3D" id="3.20.20.140">
    <property type="entry name" value="Metal-dependent hydrolases"/>
    <property type="match status" value="1"/>
</dbReference>
<evidence type="ECO:0000313" key="6">
    <source>
        <dbReference type="Proteomes" id="UP000292554"/>
    </source>
</evidence>
<organism evidence="5 6">
    <name type="scientific">Corallincola luteus</name>
    <dbReference type="NCBI Taxonomy" id="1775177"/>
    <lineage>
        <taxon>Bacteria</taxon>
        <taxon>Pseudomonadati</taxon>
        <taxon>Pseudomonadota</taxon>
        <taxon>Gammaproteobacteria</taxon>
        <taxon>Alteromonadales</taxon>
        <taxon>Psychromonadaceae</taxon>
        <taxon>Corallincola</taxon>
    </lineage>
</organism>
<accession>A0ABY2AM02</accession>
<evidence type="ECO:0000256" key="1">
    <source>
        <dbReference type="ARBA" id="ARBA00005750"/>
    </source>
</evidence>
<dbReference type="EMBL" id="SJXE01000006">
    <property type="protein sequence ID" value="TCI02602.1"/>
    <property type="molecule type" value="Genomic_DNA"/>
</dbReference>
<dbReference type="PANTHER" id="PTHR39181">
    <property type="entry name" value="TYROSINE-PROTEIN PHOSPHATASE YWQE"/>
    <property type="match status" value="1"/>
</dbReference>
<protein>
    <recommendedName>
        <fullName evidence="2">protein-tyrosine-phosphatase</fullName>
        <ecNumber evidence="2">3.1.3.48</ecNumber>
    </recommendedName>
</protein>
<dbReference type="SUPFAM" id="SSF89550">
    <property type="entry name" value="PHP domain-like"/>
    <property type="match status" value="1"/>
</dbReference>
<dbReference type="PANTHER" id="PTHR39181:SF1">
    <property type="entry name" value="TYROSINE-PROTEIN PHOSPHATASE YWQE"/>
    <property type="match status" value="1"/>
</dbReference>
<evidence type="ECO:0000256" key="4">
    <source>
        <dbReference type="ARBA" id="ARBA00051722"/>
    </source>
</evidence>
<comment type="catalytic activity">
    <reaction evidence="4">
        <text>O-phospho-L-tyrosyl-[protein] + H2O = L-tyrosyl-[protein] + phosphate</text>
        <dbReference type="Rhea" id="RHEA:10684"/>
        <dbReference type="Rhea" id="RHEA-COMP:10136"/>
        <dbReference type="Rhea" id="RHEA-COMP:20101"/>
        <dbReference type="ChEBI" id="CHEBI:15377"/>
        <dbReference type="ChEBI" id="CHEBI:43474"/>
        <dbReference type="ChEBI" id="CHEBI:46858"/>
        <dbReference type="ChEBI" id="CHEBI:61978"/>
        <dbReference type="EC" id="3.1.3.48"/>
    </reaction>
</comment>